<reference evidence="1 2" key="1">
    <citation type="journal article" date="2023" name="Sci. Data">
        <title>Genome assembly of the Korean intertidal mud-creeper Batillaria attramentaria.</title>
        <authorList>
            <person name="Patra A.K."/>
            <person name="Ho P.T."/>
            <person name="Jun S."/>
            <person name="Lee S.J."/>
            <person name="Kim Y."/>
            <person name="Won Y.J."/>
        </authorList>
    </citation>
    <scope>NUCLEOTIDE SEQUENCE [LARGE SCALE GENOMIC DNA]</scope>
    <source>
        <strain evidence="1">Wonlab-2016</strain>
    </source>
</reference>
<gene>
    <name evidence="1" type="ORF">BaRGS_00025970</name>
</gene>
<keyword evidence="2" id="KW-1185">Reference proteome</keyword>
<accession>A0ABD0K6P7</accession>
<name>A0ABD0K6P7_9CAEN</name>
<sequence length="94" mass="10120">MGICRLGELTGGRKTVFACRVRSVSLVSIDGWAGRTESFHALIYILTLSDGSGISPLLRKFKTSELTAQSVFTADHDAPLVIVSVTGSVRLRPQ</sequence>
<evidence type="ECO:0000313" key="1">
    <source>
        <dbReference type="EMBL" id="KAK7482804.1"/>
    </source>
</evidence>
<comment type="caution">
    <text evidence="1">The sequence shown here is derived from an EMBL/GenBank/DDBJ whole genome shotgun (WGS) entry which is preliminary data.</text>
</comment>
<dbReference type="Proteomes" id="UP001519460">
    <property type="component" value="Unassembled WGS sequence"/>
</dbReference>
<organism evidence="1 2">
    <name type="scientific">Batillaria attramentaria</name>
    <dbReference type="NCBI Taxonomy" id="370345"/>
    <lineage>
        <taxon>Eukaryota</taxon>
        <taxon>Metazoa</taxon>
        <taxon>Spiralia</taxon>
        <taxon>Lophotrochozoa</taxon>
        <taxon>Mollusca</taxon>
        <taxon>Gastropoda</taxon>
        <taxon>Caenogastropoda</taxon>
        <taxon>Sorbeoconcha</taxon>
        <taxon>Cerithioidea</taxon>
        <taxon>Batillariidae</taxon>
        <taxon>Batillaria</taxon>
    </lineage>
</organism>
<dbReference type="EMBL" id="JACVVK020000238">
    <property type="protein sequence ID" value="KAK7482804.1"/>
    <property type="molecule type" value="Genomic_DNA"/>
</dbReference>
<proteinExistence type="predicted"/>
<dbReference type="AlphaFoldDB" id="A0ABD0K6P7"/>
<evidence type="ECO:0000313" key="2">
    <source>
        <dbReference type="Proteomes" id="UP001519460"/>
    </source>
</evidence>
<protein>
    <submittedName>
        <fullName evidence="1">Uncharacterized protein</fullName>
    </submittedName>
</protein>